<accession>H0E4X7</accession>
<dbReference type="CDD" id="cd06171">
    <property type="entry name" value="Sigma70_r4"/>
    <property type="match status" value="1"/>
</dbReference>
<keyword evidence="5" id="KW-0804">Transcription</keyword>
<dbReference type="SUPFAM" id="SSF88659">
    <property type="entry name" value="Sigma3 and sigma4 domains of RNA polymerase sigma factors"/>
    <property type="match status" value="1"/>
</dbReference>
<evidence type="ECO:0000259" key="6">
    <source>
        <dbReference type="Pfam" id="PF04542"/>
    </source>
</evidence>
<dbReference type="InterPro" id="IPR007627">
    <property type="entry name" value="RNA_pol_sigma70_r2"/>
</dbReference>
<comment type="subunit">
    <text evidence="2">Interacts transiently with the RNA polymerase catalytic core formed by RpoA, RpoB, RpoC and RpoZ (2 alpha, 1 beta, 1 beta' and 1 omega subunit) to form the RNA polymerase holoenzyme that can initiate transcription.</text>
</comment>
<feature type="domain" description="RNA polymerase sigma factor 70 region 4 type 2" evidence="7">
    <location>
        <begin position="154"/>
        <end position="204"/>
    </location>
</feature>
<dbReference type="Pfam" id="PF04542">
    <property type="entry name" value="Sigma70_r2"/>
    <property type="match status" value="1"/>
</dbReference>
<dbReference type="GO" id="GO:0006352">
    <property type="term" value="P:DNA-templated transcription initiation"/>
    <property type="evidence" value="ECO:0007669"/>
    <property type="project" value="InterPro"/>
</dbReference>
<evidence type="ECO:0000313" key="9">
    <source>
        <dbReference type="EMBL" id="EHN11272.1"/>
    </source>
</evidence>
<dbReference type="EMBL" id="AGUD01000125">
    <property type="protein sequence ID" value="EHN11272.1"/>
    <property type="molecule type" value="Genomic_DNA"/>
</dbReference>
<keyword evidence="3" id="KW-0805">Transcription regulation</keyword>
<dbReference type="PANTHER" id="PTHR43133">
    <property type="entry name" value="RNA POLYMERASE ECF-TYPE SIGMA FACTO"/>
    <property type="match status" value="1"/>
</dbReference>
<dbReference type="GO" id="GO:0016987">
    <property type="term" value="F:sigma factor activity"/>
    <property type="evidence" value="ECO:0007669"/>
    <property type="project" value="UniProtKB-KW"/>
</dbReference>
<feature type="domain" description="RNA polymerase sigma-70 region 2" evidence="6">
    <location>
        <begin position="30"/>
        <end position="95"/>
    </location>
</feature>
<comment type="similarity">
    <text evidence="1">Belongs to the sigma-70 factor family. ECF subfamily.</text>
</comment>
<proteinExistence type="inferred from homology"/>
<dbReference type="RefSeq" id="WP_007573745.1">
    <property type="nucleotide sequence ID" value="NZ_AGUD01000125.1"/>
</dbReference>
<dbReference type="Gene3D" id="3.10.450.50">
    <property type="match status" value="1"/>
</dbReference>
<dbReference type="InterPro" id="IPR014305">
    <property type="entry name" value="RNA_pol_sigma-G_actinobac"/>
</dbReference>
<evidence type="ECO:0000256" key="2">
    <source>
        <dbReference type="ARBA" id="ARBA00011344"/>
    </source>
</evidence>
<dbReference type="InterPro" id="IPR013324">
    <property type="entry name" value="RNA_pol_sigma_r3/r4-like"/>
</dbReference>
<feature type="domain" description="SnoaL-like" evidence="8">
    <location>
        <begin position="230"/>
        <end position="307"/>
    </location>
</feature>
<dbReference type="Gene3D" id="1.10.1740.10">
    <property type="match status" value="1"/>
</dbReference>
<dbReference type="InterPro" id="IPR013325">
    <property type="entry name" value="RNA_pol_sigma_r2"/>
</dbReference>
<organism evidence="9 10">
    <name type="scientific">Patulibacter medicamentivorans</name>
    <dbReference type="NCBI Taxonomy" id="1097667"/>
    <lineage>
        <taxon>Bacteria</taxon>
        <taxon>Bacillati</taxon>
        <taxon>Actinomycetota</taxon>
        <taxon>Thermoleophilia</taxon>
        <taxon>Solirubrobacterales</taxon>
        <taxon>Patulibacteraceae</taxon>
        <taxon>Patulibacter</taxon>
    </lineage>
</organism>
<dbReference type="OrthoDB" id="6689546at2"/>
<name>H0E4X7_9ACTN</name>
<evidence type="ECO:0000256" key="4">
    <source>
        <dbReference type="ARBA" id="ARBA00023082"/>
    </source>
</evidence>
<evidence type="ECO:0000256" key="1">
    <source>
        <dbReference type="ARBA" id="ARBA00010641"/>
    </source>
</evidence>
<sequence>MSTASAISDAHAQRLLTAARGGDEGAYRDLVESHRRELHAHCYRMLGSVHDAEDALQDAMLRAWKGLERFEGRSSPRSWLYKIATNTCLDEIAKRPKRVLPMDYGPATEAHVGAGQPLVESVWVEPYPDEQLGIGAGASAPAARYEQRESLELAFIAALQHLPASQRAVLIMREVLGFSAKEVADTLETSVASVNSALQRARATIDAKLPAQSQQATLRTLGDDELRAVVERYMDAMQAGDVERVVAMLSEDATWSMPPLASWFGPGLEQVRVFLEGGPMSGEWRWRHVPTRANGQLAVGCYTWDGEQGRFLPFCIDVLTLGEHDEQGRPRIAGVTAFITRSIDLPDEESFLRFPDHTAQHGPSIALFERFGLPLTLD</sequence>
<evidence type="ECO:0000256" key="3">
    <source>
        <dbReference type="ARBA" id="ARBA00023015"/>
    </source>
</evidence>
<dbReference type="InterPro" id="IPR037401">
    <property type="entry name" value="SnoaL-like"/>
</dbReference>
<keyword evidence="10" id="KW-1185">Reference proteome</keyword>
<dbReference type="NCBIfam" id="NF006089">
    <property type="entry name" value="PRK08241.1"/>
    <property type="match status" value="1"/>
</dbReference>
<evidence type="ECO:0000313" key="10">
    <source>
        <dbReference type="Proteomes" id="UP000005143"/>
    </source>
</evidence>
<dbReference type="GO" id="GO:0003677">
    <property type="term" value="F:DNA binding"/>
    <property type="evidence" value="ECO:0007669"/>
    <property type="project" value="InterPro"/>
</dbReference>
<dbReference type="PANTHER" id="PTHR43133:SF65">
    <property type="entry name" value="ECF RNA POLYMERASE SIGMA FACTOR SIGG"/>
    <property type="match status" value="1"/>
</dbReference>
<comment type="caution">
    <text evidence="9">The sequence shown here is derived from an EMBL/GenBank/DDBJ whole genome shotgun (WGS) entry which is preliminary data.</text>
</comment>
<dbReference type="PATRIC" id="fig|1097667.3.peg.1845"/>
<dbReference type="NCBIfam" id="TIGR02960">
    <property type="entry name" value="SigX5"/>
    <property type="match status" value="1"/>
</dbReference>
<gene>
    <name evidence="9" type="ORF">PAI11_18620</name>
</gene>
<dbReference type="InterPro" id="IPR014284">
    <property type="entry name" value="RNA_pol_sigma-70_dom"/>
</dbReference>
<evidence type="ECO:0000259" key="8">
    <source>
        <dbReference type="Pfam" id="PF12680"/>
    </source>
</evidence>
<dbReference type="SUPFAM" id="SSF54427">
    <property type="entry name" value="NTF2-like"/>
    <property type="match status" value="1"/>
</dbReference>
<evidence type="ECO:0000256" key="5">
    <source>
        <dbReference type="ARBA" id="ARBA00023163"/>
    </source>
</evidence>
<reference evidence="9 10" key="1">
    <citation type="journal article" date="2013" name="Biodegradation">
        <title>Quantitative proteomic analysis of ibuprofen-degrading Patulibacter sp. strain I11.</title>
        <authorList>
            <person name="Almeida B."/>
            <person name="Kjeldal H."/>
            <person name="Lolas I."/>
            <person name="Knudsen A.D."/>
            <person name="Carvalho G."/>
            <person name="Nielsen K.L."/>
            <person name="Barreto Crespo M.T."/>
            <person name="Stensballe A."/>
            <person name="Nielsen J.L."/>
        </authorList>
    </citation>
    <scope>NUCLEOTIDE SEQUENCE [LARGE SCALE GENOMIC DNA]</scope>
    <source>
        <strain evidence="9 10">I11</strain>
    </source>
</reference>
<dbReference type="Gene3D" id="1.10.10.10">
    <property type="entry name" value="Winged helix-like DNA-binding domain superfamily/Winged helix DNA-binding domain"/>
    <property type="match status" value="1"/>
</dbReference>
<dbReference type="Proteomes" id="UP000005143">
    <property type="component" value="Unassembled WGS sequence"/>
</dbReference>
<dbReference type="InterPro" id="IPR039425">
    <property type="entry name" value="RNA_pol_sigma-70-like"/>
</dbReference>
<dbReference type="InterPro" id="IPR036388">
    <property type="entry name" value="WH-like_DNA-bd_sf"/>
</dbReference>
<dbReference type="AlphaFoldDB" id="H0E4X7"/>
<dbReference type="NCBIfam" id="TIGR02937">
    <property type="entry name" value="sigma70-ECF"/>
    <property type="match status" value="1"/>
</dbReference>
<dbReference type="InterPro" id="IPR032710">
    <property type="entry name" value="NTF2-like_dom_sf"/>
</dbReference>
<evidence type="ECO:0000259" key="7">
    <source>
        <dbReference type="Pfam" id="PF08281"/>
    </source>
</evidence>
<keyword evidence="4" id="KW-0731">Sigma factor</keyword>
<dbReference type="SUPFAM" id="SSF88946">
    <property type="entry name" value="Sigma2 domain of RNA polymerase sigma factors"/>
    <property type="match status" value="1"/>
</dbReference>
<dbReference type="Pfam" id="PF08281">
    <property type="entry name" value="Sigma70_r4_2"/>
    <property type="match status" value="1"/>
</dbReference>
<dbReference type="InterPro" id="IPR013249">
    <property type="entry name" value="RNA_pol_sigma70_r4_t2"/>
</dbReference>
<protein>
    <submittedName>
        <fullName evidence="9">Putative sigma factor includes region 2</fullName>
    </submittedName>
</protein>
<dbReference type="Pfam" id="PF12680">
    <property type="entry name" value="SnoaL_2"/>
    <property type="match status" value="1"/>
</dbReference>